<keyword evidence="2" id="KW-1185">Reference proteome</keyword>
<dbReference type="EMBL" id="ANFM02000047">
    <property type="protein sequence ID" value="EOD77606.1"/>
    <property type="molecule type" value="Genomic_DNA"/>
</dbReference>
<accession>R1IA35</accession>
<organism evidence="1 2">
    <name type="scientific">Grimontia indica</name>
    <dbReference type="NCBI Taxonomy" id="1056512"/>
    <lineage>
        <taxon>Bacteria</taxon>
        <taxon>Pseudomonadati</taxon>
        <taxon>Pseudomonadota</taxon>
        <taxon>Gammaproteobacteria</taxon>
        <taxon>Vibrionales</taxon>
        <taxon>Vibrionaceae</taxon>
        <taxon>Grimontia</taxon>
    </lineage>
</organism>
<proteinExistence type="predicted"/>
<protein>
    <submittedName>
        <fullName evidence="1">Uncharacterized protein</fullName>
    </submittedName>
</protein>
<dbReference type="Proteomes" id="UP000011223">
    <property type="component" value="Unassembled WGS sequence"/>
</dbReference>
<evidence type="ECO:0000313" key="1">
    <source>
        <dbReference type="EMBL" id="EOD77606.1"/>
    </source>
</evidence>
<name>R1IA35_9GAMM</name>
<gene>
    <name evidence="1" type="ORF">D515_03730</name>
</gene>
<reference evidence="1 2" key="1">
    <citation type="journal article" date="2014" name="PLoS ONE">
        <title>Grimontia indica AK16(T), sp. nov., Isolated from a Seawater Sample Reports the Presence of Pathogenic Genes Similar to Vibrio Genus.</title>
        <authorList>
            <person name="Singh A."/>
            <person name="Vaidya B."/>
            <person name="Khatri I."/>
            <person name="Srinivas T.N."/>
            <person name="Subramanian S."/>
            <person name="Korpole S."/>
            <person name="Pinnaka A.K."/>
        </authorList>
    </citation>
    <scope>NUCLEOTIDE SEQUENCE [LARGE SCALE GENOMIC DNA]</scope>
    <source>
        <strain evidence="1 2">AK16</strain>
    </source>
</reference>
<comment type="caution">
    <text evidence="1">The sequence shown here is derived from an EMBL/GenBank/DDBJ whole genome shotgun (WGS) entry which is preliminary data.</text>
</comment>
<evidence type="ECO:0000313" key="2">
    <source>
        <dbReference type="Proteomes" id="UP000011223"/>
    </source>
</evidence>
<sequence>MGYLLPLTESGFDVFLEALSANPECYVLALLSTELIKTVGYFYKKITTNVG</sequence>
<dbReference type="AlphaFoldDB" id="R1IA35"/>